<keyword evidence="2" id="KW-0560">Oxidoreductase</keyword>
<dbReference type="SUPFAM" id="SSF55469">
    <property type="entry name" value="FMN-dependent nitroreductase-like"/>
    <property type="match status" value="1"/>
</dbReference>
<comment type="caution">
    <text evidence="4">The sequence shown here is derived from an EMBL/GenBank/DDBJ whole genome shotgun (WGS) entry which is preliminary data.</text>
</comment>
<name>A0A2M9FWS3_9PROT</name>
<dbReference type="OrthoDB" id="9802510at2"/>
<evidence type="ECO:0000259" key="3">
    <source>
        <dbReference type="Pfam" id="PF00881"/>
    </source>
</evidence>
<dbReference type="EMBL" id="PHIG01000052">
    <property type="protein sequence ID" value="PJK27907.1"/>
    <property type="molecule type" value="Genomic_DNA"/>
</dbReference>
<dbReference type="Pfam" id="PF00881">
    <property type="entry name" value="Nitroreductase"/>
    <property type="match status" value="1"/>
</dbReference>
<comment type="similarity">
    <text evidence="1">Belongs to the nitroreductase family.</text>
</comment>
<dbReference type="PANTHER" id="PTHR43673">
    <property type="entry name" value="NAD(P)H NITROREDUCTASE YDGI-RELATED"/>
    <property type="match status" value="1"/>
</dbReference>
<dbReference type="RefSeq" id="WP_109794571.1">
    <property type="nucleotide sequence ID" value="NZ_PHIG01000052.1"/>
</dbReference>
<accession>A0A2M9FWS3</accession>
<sequence length="224" mass="25169">MSVYDLSVTDALLTTTRAVRKRLDFDRTVPDDVIRECLELTLQAPTGSNRQGWRWIVVTDRGKRERLAEIYRKGAGTYLDQGYESAKAAGEAQDSRVFDSARYLAERLQDAPVHVIPCIRVDHLPENPPRRVWAGLMGSIMPAVWSFQLALRARGLGTVLTTLHLTHEEEAAELLGVPDGIMQVGLLPVAYTLGTDFKPAKRPPLDTILHWNRWDAERDGPGNW</sequence>
<dbReference type="Proteomes" id="UP000229498">
    <property type="component" value="Unassembled WGS sequence"/>
</dbReference>
<protein>
    <submittedName>
        <fullName evidence="4">Nitroreductase</fullName>
    </submittedName>
</protein>
<dbReference type="Gene3D" id="3.40.109.10">
    <property type="entry name" value="NADH Oxidase"/>
    <property type="match status" value="1"/>
</dbReference>
<dbReference type="InterPro" id="IPR000415">
    <property type="entry name" value="Nitroreductase-like"/>
</dbReference>
<evidence type="ECO:0000256" key="1">
    <source>
        <dbReference type="ARBA" id="ARBA00007118"/>
    </source>
</evidence>
<gene>
    <name evidence="4" type="ORF">CVT23_19390</name>
</gene>
<dbReference type="CDD" id="cd02062">
    <property type="entry name" value="Nitro_FMN_reductase"/>
    <property type="match status" value="1"/>
</dbReference>
<reference evidence="4 5" key="1">
    <citation type="submission" date="2017-11" db="EMBL/GenBank/DDBJ databases">
        <title>Draft genome sequence of Rhizobiales bacterium SY3-13.</title>
        <authorList>
            <person name="Sun C."/>
        </authorList>
    </citation>
    <scope>NUCLEOTIDE SEQUENCE [LARGE SCALE GENOMIC DNA]</scope>
    <source>
        <strain evidence="4 5">SY3-13</strain>
    </source>
</reference>
<dbReference type="AlphaFoldDB" id="A0A2M9FWS3"/>
<feature type="domain" description="Nitroreductase" evidence="3">
    <location>
        <begin position="16"/>
        <end position="191"/>
    </location>
</feature>
<dbReference type="InterPro" id="IPR029479">
    <property type="entry name" value="Nitroreductase"/>
</dbReference>
<dbReference type="GO" id="GO:0016491">
    <property type="term" value="F:oxidoreductase activity"/>
    <property type="evidence" value="ECO:0007669"/>
    <property type="project" value="UniProtKB-KW"/>
</dbReference>
<evidence type="ECO:0000313" key="5">
    <source>
        <dbReference type="Proteomes" id="UP000229498"/>
    </source>
</evidence>
<organism evidence="4 5">
    <name type="scientific">Minwuia thermotolerans</name>
    <dbReference type="NCBI Taxonomy" id="2056226"/>
    <lineage>
        <taxon>Bacteria</taxon>
        <taxon>Pseudomonadati</taxon>
        <taxon>Pseudomonadota</taxon>
        <taxon>Alphaproteobacteria</taxon>
        <taxon>Minwuiales</taxon>
        <taxon>Minwuiaceae</taxon>
        <taxon>Minwuia</taxon>
    </lineage>
</organism>
<dbReference type="PANTHER" id="PTHR43673:SF10">
    <property type="entry name" value="NADH DEHYDROGENASE_NAD(P)H NITROREDUCTASE XCC3605-RELATED"/>
    <property type="match status" value="1"/>
</dbReference>
<keyword evidence="5" id="KW-1185">Reference proteome</keyword>
<evidence type="ECO:0000313" key="4">
    <source>
        <dbReference type="EMBL" id="PJK27907.1"/>
    </source>
</evidence>
<evidence type="ECO:0000256" key="2">
    <source>
        <dbReference type="ARBA" id="ARBA00023002"/>
    </source>
</evidence>
<proteinExistence type="inferred from homology"/>